<sequence length="82" mass="9267">MDVAKNEAKKLIVEFSIVNESSLEKGGYKEVLEKLEANHPELDFLVQKEEFLSVFPTTPMEDAYSTQELEDEDEAAKTDATL</sequence>
<dbReference type="Gramene" id="OE9A112383T1">
    <property type="protein sequence ID" value="OE9A112383C1"/>
    <property type="gene ID" value="OE9A112383"/>
</dbReference>
<comment type="caution">
    <text evidence="2">The sequence shown here is derived from an EMBL/GenBank/DDBJ whole genome shotgun (WGS) entry which is preliminary data.</text>
</comment>
<proteinExistence type="predicted"/>
<keyword evidence="3" id="KW-1185">Reference proteome</keyword>
<feature type="region of interest" description="Disordered" evidence="1">
    <location>
        <begin position="63"/>
        <end position="82"/>
    </location>
</feature>
<evidence type="ECO:0000313" key="2">
    <source>
        <dbReference type="EMBL" id="CAA3001785.1"/>
    </source>
</evidence>
<evidence type="ECO:0000256" key="1">
    <source>
        <dbReference type="SAM" id="MobiDB-lite"/>
    </source>
</evidence>
<dbReference type="Proteomes" id="UP000594638">
    <property type="component" value="Unassembled WGS sequence"/>
</dbReference>
<gene>
    <name evidence="2" type="ORF">OLEA9_A112383</name>
</gene>
<reference evidence="2 3" key="1">
    <citation type="submission" date="2019-12" db="EMBL/GenBank/DDBJ databases">
        <authorList>
            <person name="Alioto T."/>
            <person name="Alioto T."/>
            <person name="Gomez Garrido J."/>
        </authorList>
    </citation>
    <scope>NUCLEOTIDE SEQUENCE [LARGE SCALE GENOMIC DNA]</scope>
</reference>
<dbReference type="EMBL" id="CACTIH010005781">
    <property type="protein sequence ID" value="CAA3001785.1"/>
    <property type="molecule type" value="Genomic_DNA"/>
</dbReference>
<name>A0A8S0TA18_OLEEU</name>
<evidence type="ECO:0000313" key="3">
    <source>
        <dbReference type="Proteomes" id="UP000594638"/>
    </source>
</evidence>
<protein>
    <submittedName>
        <fullName evidence="2">Uncharacterized protein</fullName>
    </submittedName>
</protein>
<dbReference type="AlphaFoldDB" id="A0A8S0TA18"/>
<organism evidence="2 3">
    <name type="scientific">Olea europaea subsp. europaea</name>
    <dbReference type="NCBI Taxonomy" id="158383"/>
    <lineage>
        <taxon>Eukaryota</taxon>
        <taxon>Viridiplantae</taxon>
        <taxon>Streptophyta</taxon>
        <taxon>Embryophyta</taxon>
        <taxon>Tracheophyta</taxon>
        <taxon>Spermatophyta</taxon>
        <taxon>Magnoliopsida</taxon>
        <taxon>eudicotyledons</taxon>
        <taxon>Gunneridae</taxon>
        <taxon>Pentapetalae</taxon>
        <taxon>asterids</taxon>
        <taxon>lamiids</taxon>
        <taxon>Lamiales</taxon>
        <taxon>Oleaceae</taxon>
        <taxon>Oleeae</taxon>
        <taxon>Olea</taxon>
    </lineage>
</organism>
<accession>A0A8S0TA18</accession>